<dbReference type="Gene3D" id="2.60.120.10">
    <property type="entry name" value="Jelly Rolls"/>
    <property type="match status" value="1"/>
</dbReference>
<dbReference type="GO" id="GO:2000280">
    <property type="term" value="P:regulation of root development"/>
    <property type="evidence" value="ECO:0007669"/>
    <property type="project" value="UniProtKB-ARBA"/>
</dbReference>
<keyword evidence="4 13" id="KW-0964">Secreted</keyword>
<reference evidence="15 16" key="1">
    <citation type="submission" date="2024-11" db="EMBL/GenBank/DDBJ databases">
        <title>Chromosome-level genome assembly of Eucalyptus globulus Labill. provides insights into its genome evolution.</title>
        <authorList>
            <person name="Li X."/>
        </authorList>
    </citation>
    <scope>NUCLEOTIDE SEQUENCE [LARGE SCALE GENOMIC DNA]</scope>
    <source>
        <strain evidence="15">CL2024</strain>
        <tissue evidence="15">Fresh tender leaves</tissue>
    </source>
</reference>
<feature type="disulfide bond" evidence="12">
    <location>
        <begin position="30"/>
        <end position="43"/>
    </location>
</feature>
<dbReference type="InterPro" id="IPR001929">
    <property type="entry name" value="Germin"/>
</dbReference>
<keyword evidence="7 12" id="KW-1015">Disulfide bond</keyword>
<dbReference type="GO" id="GO:0030145">
    <property type="term" value="F:manganese ion binding"/>
    <property type="evidence" value="ECO:0007669"/>
    <property type="project" value="UniProtKB-UniRule"/>
</dbReference>
<feature type="signal peptide" evidence="13">
    <location>
        <begin position="1"/>
        <end position="20"/>
    </location>
</feature>
<evidence type="ECO:0000259" key="14">
    <source>
        <dbReference type="SMART" id="SM00835"/>
    </source>
</evidence>
<dbReference type="SUPFAM" id="SSF51182">
    <property type="entry name" value="RmlC-like cupins"/>
    <property type="match status" value="1"/>
</dbReference>
<keyword evidence="9 10" id="KW-0464">Manganese</keyword>
<feature type="binding site" evidence="10">
    <location>
        <position position="101"/>
    </location>
    <ligand>
        <name>oxalate</name>
        <dbReference type="ChEBI" id="CHEBI:30623"/>
    </ligand>
</feature>
<feature type="binding site" evidence="10">
    <location>
        <position position="111"/>
    </location>
    <ligand>
        <name>oxalate</name>
        <dbReference type="ChEBI" id="CHEBI:30623"/>
    </ligand>
</feature>
<organism evidence="15 16">
    <name type="scientific">Eucalyptus globulus</name>
    <name type="common">Tasmanian blue gum</name>
    <dbReference type="NCBI Taxonomy" id="34317"/>
    <lineage>
        <taxon>Eukaryota</taxon>
        <taxon>Viridiplantae</taxon>
        <taxon>Streptophyta</taxon>
        <taxon>Embryophyta</taxon>
        <taxon>Tracheophyta</taxon>
        <taxon>Spermatophyta</taxon>
        <taxon>Magnoliopsida</taxon>
        <taxon>eudicotyledons</taxon>
        <taxon>Gunneridae</taxon>
        <taxon>Pentapetalae</taxon>
        <taxon>rosids</taxon>
        <taxon>malvids</taxon>
        <taxon>Myrtales</taxon>
        <taxon>Myrtaceae</taxon>
        <taxon>Myrtoideae</taxon>
        <taxon>Eucalypteae</taxon>
        <taxon>Eucalyptus</taxon>
    </lineage>
</organism>
<feature type="binding site" evidence="10">
    <location>
        <position position="106"/>
    </location>
    <ligand>
        <name>oxalate</name>
        <dbReference type="ChEBI" id="CHEBI:30623"/>
    </ligand>
</feature>
<evidence type="ECO:0000256" key="9">
    <source>
        <dbReference type="ARBA" id="ARBA00023211"/>
    </source>
</evidence>
<dbReference type="PRINTS" id="PR00325">
    <property type="entry name" value="GERMIN"/>
</dbReference>
<evidence type="ECO:0000256" key="10">
    <source>
        <dbReference type="PIRSR" id="PIRSR601929-1"/>
    </source>
</evidence>
<evidence type="ECO:0000256" key="2">
    <source>
        <dbReference type="ARBA" id="ARBA00007456"/>
    </source>
</evidence>
<evidence type="ECO:0000256" key="12">
    <source>
        <dbReference type="PIRSR" id="PIRSR601929-3"/>
    </source>
</evidence>
<name>A0ABD3J0S7_EUCGL</name>
<comment type="similarity">
    <text evidence="2 13">Belongs to the germin family.</text>
</comment>
<dbReference type="Pfam" id="PF00190">
    <property type="entry name" value="Cupin_1"/>
    <property type="match status" value="1"/>
</dbReference>
<keyword evidence="8" id="KW-0325">Glycoprotein</keyword>
<dbReference type="Proteomes" id="UP001634007">
    <property type="component" value="Unassembled WGS sequence"/>
</dbReference>
<evidence type="ECO:0000256" key="7">
    <source>
        <dbReference type="ARBA" id="ARBA00023157"/>
    </source>
</evidence>
<dbReference type="InterPro" id="IPR014710">
    <property type="entry name" value="RmlC-like_jellyroll"/>
</dbReference>
<dbReference type="GO" id="GO:0048046">
    <property type="term" value="C:apoplast"/>
    <property type="evidence" value="ECO:0007669"/>
    <property type="project" value="UniProtKB-SubCell"/>
</dbReference>
<feature type="domain" description="Cupin type-1" evidence="14">
    <location>
        <begin position="57"/>
        <end position="202"/>
    </location>
</feature>
<feature type="binding site" evidence="11">
    <location>
        <position position="150"/>
    </location>
    <ligand>
        <name>Mn(2+)</name>
        <dbReference type="ChEBI" id="CHEBI:29035"/>
    </ligand>
</feature>
<keyword evidence="6 13" id="KW-0732">Signal</keyword>
<dbReference type="EMBL" id="JBJKBG010000010">
    <property type="protein sequence ID" value="KAL3718868.1"/>
    <property type="molecule type" value="Genomic_DNA"/>
</dbReference>
<dbReference type="GO" id="GO:0009506">
    <property type="term" value="C:plasmodesma"/>
    <property type="evidence" value="ECO:0007669"/>
    <property type="project" value="UniProtKB-ARBA"/>
</dbReference>
<evidence type="ECO:0000256" key="8">
    <source>
        <dbReference type="ARBA" id="ARBA00023180"/>
    </source>
</evidence>
<evidence type="ECO:0000256" key="6">
    <source>
        <dbReference type="ARBA" id="ARBA00022729"/>
    </source>
</evidence>
<evidence type="ECO:0000313" key="15">
    <source>
        <dbReference type="EMBL" id="KAL3718868.1"/>
    </source>
</evidence>
<dbReference type="CDD" id="cd02241">
    <property type="entry name" value="cupin_OxOx"/>
    <property type="match status" value="1"/>
</dbReference>
<evidence type="ECO:0000256" key="3">
    <source>
        <dbReference type="ARBA" id="ARBA00022523"/>
    </source>
</evidence>
<comment type="caution">
    <text evidence="15">The sequence shown here is derived from an EMBL/GenBank/DDBJ whole genome shotgun (WGS) entry which is preliminary data.</text>
</comment>
<keyword evidence="5 10" id="KW-0479">Metal-binding</keyword>
<feature type="binding site" evidence="11">
    <location>
        <position position="104"/>
    </location>
    <ligand>
        <name>Mn(2+)</name>
        <dbReference type="ChEBI" id="CHEBI:29035"/>
    </ligand>
</feature>
<feature type="binding site" evidence="11">
    <location>
        <position position="111"/>
    </location>
    <ligand>
        <name>Mn(2+)</name>
        <dbReference type="ChEBI" id="CHEBI:29035"/>
    </ligand>
</feature>
<feature type="chain" id="PRO_5044533170" description="Germin-like protein" evidence="13">
    <location>
        <begin position="21"/>
        <end position="212"/>
    </location>
</feature>
<evidence type="ECO:0000256" key="11">
    <source>
        <dbReference type="PIRSR" id="PIRSR601929-2"/>
    </source>
</evidence>
<keyword evidence="3 13" id="KW-0052">Apoplast</keyword>
<dbReference type="PROSITE" id="PS00725">
    <property type="entry name" value="GERMIN"/>
    <property type="match status" value="1"/>
</dbReference>
<dbReference type="InterPro" id="IPR011051">
    <property type="entry name" value="RmlC_Cupin_sf"/>
</dbReference>
<evidence type="ECO:0000256" key="4">
    <source>
        <dbReference type="ARBA" id="ARBA00022525"/>
    </source>
</evidence>
<proteinExistence type="inferred from homology"/>
<sequence>MSPKFQILFVTFLHVHLIRGSDPDPIQDFCIPSREESATTIQCKNSSLVTVEDFVFSGIKFPGKFSQTGLSATSVNANIFPGLNTLGMSFVRADFQVNGINVPHLHPRATEVAFVVEGRVYSGFVDTQNKVFARVLDKGEVMVFPRGLVHFQMNVGDKPATILGSFNSQNPGLMRIPSAIFGSGIRDDLLEKAFGLSSEDMAKLKRRFAPPT</sequence>
<gene>
    <name evidence="15" type="ORF">ACJRO7_003903</name>
</gene>
<comment type="subcellular location">
    <subcellularLocation>
        <location evidence="1 13">Secreted</location>
        <location evidence="1 13">Extracellular space</location>
        <location evidence="1 13">Apoplast</location>
    </subcellularLocation>
</comment>
<dbReference type="AlphaFoldDB" id="A0ABD3J0S7"/>
<dbReference type="PANTHER" id="PTHR31238">
    <property type="entry name" value="GERMIN-LIKE PROTEIN SUBFAMILY 3 MEMBER 3"/>
    <property type="match status" value="1"/>
</dbReference>
<keyword evidence="16" id="KW-1185">Reference proteome</keyword>
<protein>
    <recommendedName>
        <fullName evidence="13">Germin-like protein</fullName>
    </recommendedName>
</protein>
<evidence type="ECO:0000313" key="16">
    <source>
        <dbReference type="Proteomes" id="UP001634007"/>
    </source>
</evidence>
<dbReference type="InterPro" id="IPR006045">
    <property type="entry name" value="Cupin_1"/>
</dbReference>
<dbReference type="FunFam" id="2.60.120.10:FF:000025">
    <property type="entry name" value="germin-like protein subfamily 2 member 1"/>
    <property type="match status" value="1"/>
</dbReference>
<evidence type="ECO:0000256" key="13">
    <source>
        <dbReference type="RuleBase" id="RU366015"/>
    </source>
</evidence>
<evidence type="ECO:0000256" key="5">
    <source>
        <dbReference type="ARBA" id="ARBA00022723"/>
    </source>
</evidence>
<feature type="binding site" evidence="11">
    <location>
        <position position="106"/>
    </location>
    <ligand>
        <name>Mn(2+)</name>
        <dbReference type="ChEBI" id="CHEBI:29035"/>
    </ligand>
</feature>
<evidence type="ECO:0000256" key="1">
    <source>
        <dbReference type="ARBA" id="ARBA00004271"/>
    </source>
</evidence>
<dbReference type="GO" id="GO:0010497">
    <property type="term" value="P:plasmodesmata-mediated intercellular transport"/>
    <property type="evidence" value="ECO:0007669"/>
    <property type="project" value="UniProtKB-ARBA"/>
</dbReference>
<accession>A0ABD3J0S7</accession>
<dbReference type="SMART" id="SM00835">
    <property type="entry name" value="Cupin_1"/>
    <property type="match status" value="1"/>
</dbReference>
<dbReference type="InterPro" id="IPR019780">
    <property type="entry name" value="Germin_Mn-BS"/>
</dbReference>